<feature type="compositionally biased region" description="Basic and acidic residues" evidence="7">
    <location>
        <begin position="504"/>
        <end position="514"/>
    </location>
</feature>
<evidence type="ECO:0000313" key="10">
    <source>
        <dbReference type="RefSeq" id="XP_027434758.1"/>
    </source>
</evidence>
<evidence type="ECO:0000256" key="2">
    <source>
        <dbReference type="ARBA" id="ARBA00022553"/>
    </source>
</evidence>
<feature type="coiled-coil region" evidence="6">
    <location>
        <begin position="739"/>
        <end position="819"/>
    </location>
</feature>
<dbReference type="Gene3D" id="2.30.29.30">
    <property type="entry name" value="Pleckstrin-homology domain (PH domain)/Phosphotyrosine-binding domain (PTB)"/>
    <property type="match status" value="1"/>
</dbReference>
<dbReference type="InterPro" id="IPR037810">
    <property type="entry name" value="PHLDB1/2/3_PH"/>
</dbReference>
<dbReference type="Gene3D" id="2.60.200.20">
    <property type="match status" value="1"/>
</dbReference>
<keyword evidence="1" id="KW-0488">Methylation</keyword>
<dbReference type="FunFam" id="2.30.29.30:FF:000006">
    <property type="entry name" value="Pleckstrin homology like domain family B member 1"/>
    <property type="match status" value="1"/>
</dbReference>
<dbReference type="PANTHER" id="PTHR12156">
    <property type="entry name" value="PLECKSTRIN HOMOLOGY-LIKE DOMAIN, FAMILY B, MEMBER 3"/>
    <property type="match status" value="1"/>
</dbReference>
<dbReference type="Proteomes" id="UP000515165">
    <property type="component" value="Chromosome 11"/>
</dbReference>
<gene>
    <name evidence="10" type="primary">PHLDB1</name>
</gene>
<feature type="region of interest" description="Disordered" evidence="7">
    <location>
        <begin position="678"/>
        <end position="732"/>
    </location>
</feature>
<sequence length="1392" mass="152705">MRRPRRGLGWSPRPQELWSPRTMDALNRNQGGPGCKTQAMVKKGPLDLIETGKGLKVQTDKPHLVSLGSGRLSTAITLLPLEEGKTVIGSAARDISLQGPGLAPEHCYIENVRGTLTLYPCGNVCSIDGLPARQPTRLTQGCMLCLGQSTFLRFNHPAEAKWMKSMIPAGGRAPGPPYSPGSAESESLVNGNHSPQPATRGPSACASHSSLVSSIEKDLQEIMDSLVLEEPGAAGKKPAATSPLSPMANGGRYLLSPPTSPGAMSVGSSYENTSPAFSPLSSPASSGSCASHSPSGQEPAPSMPPLVPARSSSYHLALQPPQSRPSGARASESPRLGRKGGHERPPSPGLRGLLTDSPAATVLAEARRAPESPRLGGQLPMVAISLSEYPASGARSQPTSIPGSPKFQPPVPAPRNKIGTLQDRPPSPFRELPGTERLLTTSPSRQLVGRTFSDGPAARTLQPPESPRLGRRGLDSMRELPPLSPALSRRALSPMPTRTAPDPKLTREVAESPRPRRWAAHGASPEDFSLTLGARGRRTRSPSPTLGESLAPRKGSFSGRLSPAYSLGSLTGASPRQSPRAQRKLSSGDLRVPVTRERKNSITEISDNEDDLLEYHRRQRQERLWEQEMERLERQRLETILNLCAEYSRADGGPEAGELPSIGEATAALALAARRPSRGLSGATGASGRSAEEPGGAPQRLWECVDRSDEENLREECSSTESTQQEHEDAPGAKLQAEALALEEERAQVLGRVEQLKVRVKELEQQLQESAREAEMERALLQGEREAERVLLQKEQKAMDQLQEKLVTLETGIQKERDKEAEALETETKLFEDLEFQQLERESRVEEERELTGQGLLRSKAELFRSITKRKERLAILDSQAGQIRAQAVQESERLARDKNASLQLLQKEKERLTVLEGRYHSLTGGRPFPKTTSTLREMEELLLPAVDLEQWYQELMAGLGTGPAAASPRSSPPPLPAKASRQLQVYRSKMDGEATSPLPRTRSGPLPSSSGSSSSSSQLSVATLGRSPSPKSALLAQNGTGSLPRNLAATLQDIETKRQLALQQKGQQVIEEQRRRLAELKQKAAAEAQCQWDALHGAAPFPPGPSGFPPLMHHSILHHLPAGRERGEDSEHAYDTLSLESSDSMETSISTGGNSACSPDNMSSASGLDVGKIEEMEKMLKEAHAEKSRLMESREREMELRRQALEEERRRREQVERRLQSESARRQQLVEKEVKMREKQFSQARPLTRYLPIRKEDFDLKTHIESSGHGVDTCLHVVLSSKVCRGYLVKMGGKIKSWKKRWFVFDRLKRTLSYYVDKHETKLKGVIYFQAIEEVYYDHLRSAAKSPNPALTFCVKTHDRLYYMVAPSAEAMRIWMDVIVTGAEGYTQFMN</sequence>
<feature type="compositionally biased region" description="Polar residues" evidence="7">
    <location>
        <begin position="310"/>
        <end position="325"/>
    </location>
</feature>
<feature type="coiled-coil region" evidence="6">
    <location>
        <begin position="1174"/>
        <end position="1233"/>
    </location>
</feature>
<dbReference type="InterPro" id="IPR011993">
    <property type="entry name" value="PH-like_dom_sf"/>
</dbReference>
<feature type="compositionally biased region" description="Polar residues" evidence="7">
    <location>
        <begin position="568"/>
        <end position="580"/>
    </location>
</feature>
<dbReference type="PROSITE" id="PS50003">
    <property type="entry name" value="PH_DOMAIN"/>
    <property type="match status" value="1"/>
</dbReference>
<dbReference type="FunFam" id="2.60.200.20:FF:000004">
    <property type="entry name" value="pleckstrin homology-like domain family B member 1 isoform X1"/>
    <property type="match status" value="1"/>
</dbReference>
<feature type="compositionally biased region" description="Low complexity" evidence="7">
    <location>
        <begin position="274"/>
        <end position="295"/>
    </location>
</feature>
<dbReference type="SUPFAM" id="SSF50729">
    <property type="entry name" value="PH domain-like"/>
    <property type="match status" value="1"/>
</dbReference>
<feature type="region of interest" description="Disordered" evidence="7">
    <location>
        <begin position="233"/>
        <end position="356"/>
    </location>
</feature>
<accession>A0A6J2BYA6</accession>
<dbReference type="RefSeq" id="XP_027434758.1">
    <property type="nucleotide sequence ID" value="XM_027578957.2"/>
</dbReference>
<evidence type="ECO:0000313" key="9">
    <source>
        <dbReference type="Proteomes" id="UP000515165"/>
    </source>
</evidence>
<feature type="domain" description="PH" evidence="8">
    <location>
        <begin position="1282"/>
        <end position="1385"/>
    </location>
</feature>
<organism evidence="9 10">
    <name type="scientific">Zalophus californianus</name>
    <name type="common">California sealion</name>
    <dbReference type="NCBI Taxonomy" id="9704"/>
    <lineage>
        <taxon>Eukaryota</taxon>
        <taxon>Metazoa</taxon>
        <taxon>Chordata</taxon>
        <taxon>Craniata</taxon>
        <taxon>Vertebrata</taxon>
        <taxon>Euteleostomi</taxon>
        <taxon>Mammalia</taxon>
        <taxon>Eutheria</taxon>
        <taxon>Laurasiatheria</taxon>
        <taxon>Carnivora</taxon>
        <taxon>Caniformia</taxon>
        <taxon>Pinnipedia</taxon>
        <taxon>Otariidae</taxon>
        <taxon>Zalophus</taxon>
    </lineage>
</organism>
<dbReference type="InterPro" id="IPR052212">
    <property type="entry name" value="PH-like_domain"/>
</dbReference>
<feature type="region of interest" description="Disordered" evidence="7">
    <location>
        <begin position="391"/>
        <end position="600"/>
    </location>
</feature>
<dbReference type="InterPro" id="IPR001849">
    <property type="entry name" value="PH_domain"/>
</dbReference>
<dbReference type="CDD" id="cd14673">
    <property type="entry name" value="PH_PHLDB1_2"/>
    <property type="match status" value="1"/>
</dbReference>
<dbReference type="GO" id="GO:0045180">
    <property type="term" value="C:basal cortex"/>
    <property type="evidence" value="ECO:0007669"/>
    <property type="project" value="TreeGrafter"/>
</dbReference>
<dbReference type="PANTHER" id="PTHR12156:SF23">
    <property type="entry name" value="PLECKSTRIN HOMOLOGY-LIKE DOMAIN FAMILY B MEMBER 1"/>
    <property type="match status" value="1"/>
</dbReference>
<dbReference type="CTD" id="23187"/>
<evidence type="ECO:0000256" key="1">
    <source>
        <dbReference type="ARBA" id="ARBA00022481"/>
    </source>
</evidence>
<evidence type="ECO:0000259" key="8">
    <source>
        <dbReference type="PROSITE" id="PS50003"/>
    </source>
</evidence>
<feature type="compositionally biased region" description="Basic and acidic residues" evidence="7">
    <location>
        <begin position="703"/>
        <end position="717"/>
    </location>
</feature>
<evidence type="ECO:0000256" key="6">
    <source>
        <dbReference type="SAM" id="Coils"/>
    </source>
</evidence>
<feature type="compositionally biased region" description="Polar residues" evidence="7">
    <location>
        <begin position="182"/>
        <end position="197"/>
    </location>
</feature>
<dbReference type="SUPFAM" id="SSF49879">
    <property type="entry name" value="SMAD/FHA domain"/>
    <property type="match status" value="1"/>
</dbReference>
<dbReference type="InterPro" id="IPR008984">
    <property type="entry name" value="SMAD_FHA_dom_sf"/>
</dbReference>
<dbReference type="SMART" id="SM00233">
    <property type="entry name" value="PH"/>
    <property type="match status" value="1"/>
</dbReference>
<dbReference type="GeneID" id="113914098"/>
<feature type="region of interest" description="Disordered" evidence="7">
    <location>
        <begin position="167"/>
        <end position="210"/>
    </location>
</feature>
<evidence type="ECO:0000256" key="4">
    <source>
        <dbReference type="ARBA" id="ARBA00069090"/>
    </source>
</evidence>
<dbReference type="GO" id="GO:0070507">
    <property type="term" value="P:regulation of microtubule cytoskeleton organization"/>
    <property type="evidence" value="ECO:0007669"/>
    <property type="project" value="TreeGrafter"/>
</dbReference>
<evidence type="ECO:0000256" key="7">
    <source>
        <dbReference type="SAM" id="MobiDB-lite"/>
    </source>
</evidence>
<feature type="coiled-coil region" evidence="6">
    <location>
        <begin position="1064"/>
        <end position="1091"/>
    </location>
</feature>
<name>A0A6J2BYA6_ZALCA</name>
<keyword evidence="9" id="KW-1185">Reference proteome</keyword>
<dbReference type="Pfam" id="PF00498">
    <property type="entry name" value="FHA"/>
    <property type="match status" value="1"/>
</dbReference>
<proteinExistence type="predicted"/>
<dbReference type="CDD" id="cd22713">
    <property type="entry name" value="FHA_PHLB1"/>
    <property type="match status" value="1"/>
</dbReference>
<feature type="compositionally biased region" description="Low complexity" evidence="7">
    <location>
        <begin position="997"/>
        <end position="1018"/>
    </location>
</feature>
<keyword evidence="3 6" id="KW-0175">Coiled coil</keyword>
<feature type="region of interest" description="Disordered" evidence="7">
    <location>
        <begin position="962"/>
        <end position="1042"/>
    </location>
</feature>
<keyword evidence="2" id="KW-0597">Phosphoprotein</keyword>
<feature type="region of interest" description="Disordered" evidence="7">
    <location>
        <begin position="1141"/>
        <end position="1165"/>
    </location>
</feature>
<dbReference type="InterPro" id="IPR000253">
    <property type="entry name" value="FHA_dom"/>
</dbReference>
<evidence type="ECO:0000256" key="5">
    <source>
        <dbReference type="ARBA" id="ARBA00077655"/>
    </source>
</evidence>
<reference evidence="10" key="1">
    <citation type="submission" date="2025-08" db="UniProtKB">
        <authorList>
            <consortium name="RefSeq"/>
        </authorList>
    </citation>
    <scope>IDENTIFICATION</scope>
    <source>
        <tissue evidence="10">Blood</tissue>
    </source>
</reference>
<evidence type="ECO:0000256" key="3">
    <source>
        <dbReference type="ARBA" id="ARBA00023054"/>
    </source>
</evidence>
<protein>
    <recommendedName>
        <fullName evidence="4">Pleckstrin homology-like domain family B member 1</fullName>
    </recommendedName>
    <alternativeName>
        <fullName evidence="5">Protein LL5-alpha</fullName>
    </alternativeName>
</protein>
<dbReference type="Pfam" id="PF00169">
    <property type="entry name" value="PH"/>
    <property type="match status" value="1"/>
</dbReference>